<sequence length="342" mass="37400">MTRPTVSLGIGRDGKEIRVGKVGLGLMLMTWQASPVPDEQCFAAIKAGIDSLDDGVKLFINGGEFYGHNLSTANIEMIRRFFDKYPEYIDRTFLSVKGGLKLGQLEPDSSEANLERSVSNVLEKLGSKKRLDLFQSARVDPKVPVIKAIGTLAELTKKLGFDHIGMSECKATSLEAGNEVHHITAVEIEVSPWSYEDETKRVIEAARKTGTAVIAYSPLGRGFLTGQIKSHDDLPEGDFRRNLPRFQEENMKHNMAIVDGLTAIAKRKGITAAQLCIAWVASLGDHVIPLPGSSLDKRTLENSAAGDVILTNEECAEIEKVVEIHTVKGTRYSAAAQSHLWG</sequence>
<organism evidence="1 2">
    <name type="scientific">Hygrophoropsis aurantiaca</name>
    <dbReference type="NCBI Taxonomy" id="72124"/>
    <lineage>
        <taxon>Eukaryota</taxon>
        <taxon>Fungi</taxon>
        <taxon>Dikarya</taxon>
        <taxon>Basidiomycota</taxon>
        <taxon>Agaricomycotina</taxon>
        <taxon>Agaricomycetes</taxon>
        <taxon>Agaricomycetidae</taxon>
        <taxon>Boletales</taxon>
        <taxon>Coniophorineae</taxon>
        <taxon>Hygrophoropsidaceae</taxon>
        <taxon>Hygrophoropsis</taxon>
    </lineage>
</organism>
<comment type="caution">
    <text evidence="1">The sequence shown here is derived from an EMBL/GenBank/DDBJ whole genome shotgun (WGS) entry which is preliminary data.</text>
</comment>
<accession>A0ACB8AP99</accession>
<dbReference type="EMBL" id="MU267606">
    <property type="protein sequence ID" value="KAH7915005.1"/>
    <property type="molecule type" value="Genomic_DNA"/>
</dbReference>
<reference evidence="1" key="1">
    <citation type="journal article" date="2021" name="New Phytol.">
        <title>Evolutionary innovations through gain and loss of genes in the ectomycorrhizal Boletales.</title>
        <authorList>
            <person name="Wu G."/>
            <person name="Miyauchi S."/>
            <person name="Morin E."/>
            <person name="Kuo A."/>
            <person name="Drula E."/>
            <person name="Varga T."/>
            <person name="Kohler A."/>
            <person name="Feng B."/>
            <person name="Cao Y."/>
            <person name="Lipzen A."/>
            <person name="Daum C."/>
            <person name="Hundley H."/>
            <person name="Pangilinan J."/>
            <person name="Johnson J."/>
            <person name="Barry K."/>
            <person name="LaButti K."/>
            <person name="Ng V."/>
            <person name="Ahrendt S."/>
            <person name="Min B."/>
            <person name="Choi I.G."/>
            <person name="Park H."/>
            <person name="Plett J.M."/>
            <person name="Magnuson J."/>
            <person name="Spatafora J.W."/>
            <person name="Nagy L.G."/>
            <person name="Henrissat B."/>
            <person name="Grigoriev I.V."/>
            <person name="Yang Z.L."/>
            <person name="Xu J."/>
            <person name="Martin F.M."/>
        </authorList>
    </citation>
    <scope>NUCLEOTIDE SEQUENCE</scope>
    <source>
        <strain evidence="1">ATCC 28755</strain>
    </source>
</reference>
<name>A0ACB8AP99_9AGAM</name>
<gene>
    <name evidence="1" type="ORF">BJ138DRAFT_1132978</name>
</gene>
<dbReference type="Proteomes" id="UP000790377">
    <property type="component" value="Unassembled WGS sequence"/>
</dbReference>
<protein>
    <submittedName>
        <fullName evidence="1">NADP-dependent oxidoreductase domain-containing protein</fullName>
    </submittedName>
</protein>
<evidence type="ECO:0000313" key="1">
    <source>
        <dbReference type="EMBL" id="KAH7915005.1"/>
    </source>
</evidence>
<keyword evidence="2" id="KW-1185">Reference proteome</keyword>
<evidence type="ECO:0000313" key="2">
    <source>
        <dbReference type="Proteomes" id="UP000790377"/>
    </source>
</evidence>
<proteinExistence type="predicted"/>